<sequence length="207" mass="23245">MRFHSLQVQIKGNVVSSNEGCDFSRDIADEFYLLSRALGFEGERDTYAGLWSTRFVYNDHSLLTGDFLARGLHLDLLCDSHYPVPFGSILLCLGETIRRIAQCEVTELAVVCKPYSVGMSGKKRKSVARLQDFFSLMTDENPLPKVQCSRISFACYGQRHLDGQSGSVVLPRSQCYLPELALPFSGIWSHWEDDCLLHAETIQIVAS</sequence>
<gene>
    <name evidence="1" type="ORF">INS88_00860</name>
    <name evidence="2" type="ORF">INS90_00965</name>
</gene>
<dbReference type="EMBL" id="CP063213">
    <property type="protein sequence ID" value="QOR45820.1"/>
    <property type="molecule type" value="Genomic_DNA"/>
</dbReference>
<dbReference type="EMBL" id="CP063212">
    <property type="protein sequence ID" value="QOR47915.1"/>
    <property type="molecule type" value="Genomic_DNA"/>
</dbReference>
<evidence type="ECO:0000313" key="2">
    <source>
        <dbReference type="EMBL" id="QOR47915.1"/>
    </source>
</evidence>
<organism evidence="1 4">
    <name type="scientific">Trueperella pecoris</name>
    <dbReference type="NCBI Taxonomy" id="2733571"/>
    <lineage>
        <taxon>Bacteria</taxon>
        <taxon>Bacillati</taxon>
        <taxon>Actinomycetota</taxon>
        <taxon>Actinomycetes</taxon>
        <taxon>Actinomycetales</taxon>
        <taxon>Actinomycetaceae</taxon>
        <taxon>Trueperella</taxon>
    </lineage>
</organism>
<name>A0A7M1QUT4_9ACTO</name>
<keyword evidence="4" id="KW-1185">Reference proteome</keyword>
<dbReference type="Proteomes" id="UP000595053">
    <property type="component" value="Chromosome"/>
</dbReference>
<dbReference type="Proteomes" id="UP000594961">
    <property type="component" value="Chromosome"/>
</dbReference>
<dbReference type="AlphaFoldDB" id="A0A7M1QUT4"/>
<dbReference type="RefSeq" id="WP_197551287.1">
    <property type="nucleotide sequence ID" value="NZ_CP063212.1"/>
</dbReference>
<accession>A0A8A5U5R4</accession>
<reference evidence="3 4" key="1">
    <citation type="submission" date="2020-10" db="EMBL/GenBank/DDBJ databases">
        <title>Trueperella pecoris sp. nov. isolated from bovine and porcine specimens.</title>
        <authorList>
            <person name="Schoenecker L."/>
            <person name="Schnydrig P."/>
            <person name="Brodard I."/>
            <person name="Thomann A."/>
            <person name="Hemphill A."/>
            <person name="Rodriguez-Campos S."/>
            <person name="Perreten V."/>
            <person name="Jores J."/>
            <person name="Kittl S."/>
        </authorList>
    </citation>
    <scope>NUCLEOTIDE SEQUENCE [LARGE SCALE GENOMIC DNA]</scope>
    <source>
        <strain evidence="1 4">15A0121</strain>
        <strain evidence="2 3">19OD0592</strain>
    </source>
</reference>
<protein>
    <submittedName>
        <fullName evidence="1">Uncharacterized protein</fullName>
    </submittedName>
</protein>
<proteinExistence type="predicted"/>
<evidence type="ECO:0000313" key="4">
    <source>
        <dbReference type="Proteomes" id="UP000595053"/>
    </source>
</evidence>
<evidence type="ECO:0000313" key="1">
    <source>
        <dbReference type="EMBL" id="QOR45820.1"/>
    </source>
</evidence>
<accession>A0A7M1QUT4</accession>
<evidence type="ECO:0000313" key="3">
    <source>
        <dbReference type="Proteomes" id="UP000594961"/>
    </source>
</evidence>